<evidence type="ECO:0000256" key="3">
    <source>
        <dbReference type="SAM" id="MobiDB-lite"/>
    </source>
</evidence>
<gene>
    <name evidence="5" type="ORF">GOP47_0001503</name>
</gene>
<evidence type="ECO:0000313" key="6">
    <source>
        <dbReference type="Proteomes" id="UP000886520"/>
    </source>
</evidence>
<accession>A0A9D4ZQS5</accession>
<name>A0A9D4ZQS5_ADICA</name>
<keyword evidence="6" id="KW-1185">Reference proteome</keyword>
<evidence type="ECO:0000256" key="2">
    <source>
        <dbReference type="ARBA" id="ARBA00023242"/>
    </source>
</evidence>
<proteinExistence type="predicted"/>
<dbReference type="Gene3D" id="1.10.1240.40">
    <property type="entry name" value="ENT domain"/>
    <property type="match status" value="1"/>
</dbReference>
<dbReference type="GO" id="GO:0005634">
    <property type="term" value="C:nucleus"/>
    <property type="evidence" value="ECO:0007669"/>
    <property type="project" value="UniProtKB-SubCell"/>
</dbReference>
<keyword evidence="2" id="KW-0539">Nucleus</keyword>
<comment type="subcellular location">
    <subcellularLocation>
        <location evidence="1">Nucleus</location>
    </subcellularLocation>
</comment>
<dbReference type="Pfam" id="PF03735">
    <property type="entry name" value="ENT"/>
    <property type="match status" value="1"/>
</dbReference>
<evidence type="ECO:0000259" key="4">
    <source>
        <dbReference type="PROSITE" id="PS51138"/>
    </source>
</evidence>
<evidence type="ECO:0000256" key="1">
    <source>
        <dbReference type="ARBA" id="ARBA00004123"/>
    </source>
</evidence>
<dbReference type="PROSITE" id="PS51138">
    <property type="entry name" value="ENT"/>
    <property type="match status" value="1"/>
</dbReference>
<dbReference type="InterPro" id="IPR036142">
    <property type="entry name" value="ENT_dom-like_sf"/>
</dbReference>
<reference evidence="5" key="1">
    <citation type="submission" date="2021-01" db="EMBL/GenBank/DDBJ databases">
        <title>Adiantum capillus-veneris genome.</title>
        <authorList>
            <person name="Fang Y."/>
            <person name="Liao Q."/>
        </authorList>
    </citation>
    <scope>NUCLEOTIDE SEQUENCE</scope>
    <source>
        <strain evidence="5">H3</strain>
        <tissue evidence="5">Leaf</tissue>
    </source>
</reference>
<dbReference type="AlphaFoldDB" id="A0A9D4ZQS5"/>
<dbReference type="Proteomes" id="UP000886520">
    <property type="component" value="Chromosome 2"/>
</dbReference>
<protein>
    <recommendedName>
        <fullName evidence="4">ENT domain-containing protein</fullName>
    </recommendedName>
</protein>
<dbReference type="SMART" id="SM01191">
    <property type="entry name" value="ENT"/>
    <property type="match status" value="1"/>
</dbReference>
<sequence length="262" mass="28826">MGDTSDNRSATDLRKIQARAYIEVARAFIAAHPEGITWAQEILLVSLRLHLEISIEKHQAIISELRSNIEALVSGEQDEDAVLMNEEHGSHSCLALSNMKSKPSSILPAIHTNMLASLVKGFEDRNNTGLSPTDEFVEGPQLHSFNKGQLANLMMGHHMPESSNIKKGKRETGVREGESGPDGGSVSDLPQMDIMPEDDLLRMLLWNFLQLSSLDEEVSQISSEDDPTKVASLKKAIEELNTAALELIILLDSVRDTEVFSS</sequence>
<comment type="caution">
    <text evidence="5">The sequence shown here is derived from an EMBL/GenBank/DDBJ whole genome shotgun (WGS) entry which is preliminary data.</text>
</comment>
<feature type="domain" description="ENT" evidence="4">
    <location>
        <begin position="9"/>
        <end position="99"/>
    </location>
</feature>
<dbReference type="InterPro" id="IPR005491">
    <property type="entry name" value="ENT_dom"/>
</dbReference>
<dbReference type="EMBL" id="JABFUD020000003">
    <property type="protein sequence ID" value="KAI5081760.1"/>
    <property type="molecule type" value="Genomic_DNA"/>
</dbReference>
<organism evidence="5 6">
    <name type="scientific">Adiantum capillus-veneris</name>
    <name type="common">Maidenhair fern</name>
    <dbReference type="NCBI Taxonomy" id="13818"/>
    <lineage>
        <taxon>Eukaryota</taxon>
        <taxon>Viridiplantae</taxon>
        <taxon>Streptophyta</taxon>
        <taxon>Embryophyta</taxon>
        <taxon>Tracheophyta</taxon>
        <taxon>Polypodiopsida</taxon>
        <taxon>Polypodiidae</taxon>
        <taxon>Polypodiales</taxon>
        <taxon>Pteridineae</taxon>
        <taxon>Pteridaceae</taxon>
        <taxon>Vittarioideae</taxon>
        <taxon>Adiantum</taxon>
    </lineage>
</organism>
<dbReference type="SUPFAM" id="SSF158639">
    <property type="entry name" value="ENT-like"/>
    <property type="match status" value="1"/>
</dbReference>
<feature type="region of interest" description="Disordered" evidence="3">
    <location>
        <begin position="161"/>
        <end position="191"/>
    </location>
</feature>
<evidence type="ECO:0000313" key="5">
    <source>
        <dbReference type="EMBL" id="KAI5081760.1"/>
    </source>
</evidence>